<evidence type="ECO:0000256" key="1">
    <source>
        <dbReference type="ARBA" id="ARBA00022729"/>
    </source>
</evidence>
<dbReference type="Gene3D" id="1.50.10.100">
    <property type="entry name" value="Chondroitin AC/alginate lyase"/>
    <property type="match status" value="1"/>
</dbReference>
<keyword evidence="1" id="KW-0732">Signal</keyword>
<comment type="caution">
    <text evidence="4">The sequence shown here is derived from an EMBL/GenBank/DDBJ whole genome shotgun (WGS) entry which is preliminary data.</text>
</comment>
<dbReference type="Pfam" id="PF05426">
    <property type="entry name" value="Alginate_lyase"/>
    <property type="match status" value="1"/>
</dbReference>
<feature type="domain" description="Alginate lyase" evidence="3">
    <location>
        <begin position="17"/>
        <end position="234"/>
    </location>
</feature>
<dbReference type="OrthoDB" id="7210452at2"/>
<dbReference type="InterPro" id="IPR008929">
    <property type="entry name" value="Chondroitin_lyas"/>
</dbReference>
<name>A0A4Q0MLA4_9HYPH</name>
<evidence type="ECO:0000259" key="3">
    <source>
        <dbReference type="Pfam" id="PF05426"/>
    </source>
</evidence>
<evidence type="ECO:0000256" key="2">
    <source>
        <dbReference type="ARBA" id="ARBA00023239"/>
    </source>
</evidence>
<dbReference type="InterPro" id="IPR008397">
    <property type="entry name" value="Alginate_lyase_dom"/>
</dbReference>
<dbReference type="EMBL" id="RYFI01000004">
    <property type="protein sequence ID" value="RXF74458.1"/>
    <property type="molecule type" value="Genomic_DNA"/>
</dbReference>
<dbReference type="GO" id="GO:0042597">
    <property type="term" value="C:periplasmic space"/>
    <property type="evidence" value="ECO:0007669"/>
    <property type="project" value="InterPro"/>
</dbReference>
<dbReference type="GO" id="GO:0016829">
    <property type="term" value="F:lyase activity"/>
    <property type="evidence" value="ECO:0007669"/>
    <property type="project" value="UniProtKB-KW"/>
</dbReference>
<proteinExistence type="predicted"/>
<keyword evidence="5" id="KW-1185">Reference proteome</keyword>
<sequence>MKPFYADGEKSVIDPQRRAKYVQASRGLNRYLRVVLGQADAFAATHDENARSCAISLLGAWAAADAMNGRHTSQGQHNRAWALGSLCLAYIKLGGKERSSNDGAIGAWFSRLADGVVAHQTSRRNEHGADAETNLYYWAGMSVGCVGVVLDRADYWRFGAEAFERATANIGPDGVLAIESRRGRRAALYHDFAAQPLVLLARLGRYGGDDIYGRDGEALDRLVGLVKRLLADPQILARSAGVEQEALPRARWMGLYERLRGAEAYYAAPEDEERDQDSRLGGRVAALDKALQGSSSTAKSSSP</sequence>
<dbReference type="Proteomes" id="UP000289708">
    <property type="component" value="Unassembled WGS sequence"/>
</dbReference>
<dbReference type="AlphaFoldDB" id="A0A4Q0MLA4"/>
<dbReference type="RefSeq" id="WP_128776683.1">
    <property type="nucleotide sequence ID" value="NZ_RYFI01000004.1"/>
</dbReference>
<organism evidence="4 5">
    <name type="scientific">Hansschlegelia zhihuaiae</name>
    <dbReference type="NCBI Taxonomy" id="405005"/>
    <lineage>
        <taxon>Bacteria</taxon>
        <taxon>Pseudomonadati</taxon>
        <taxon>Pseudomonadota</taxon>
        <taxon>Alphaproteobacteria</taxon>
        <taxon>Hyphomicrobiales</taxon>
        <taxon>Methylopilaceae</taxon>
        <taxon>Hansschlegelia</taxon>
    </lineage>
</organism>
<dbReference type="SUPFAM" id="SSF48230">
    <property type="entry name" value="Chondroitin AC/alginate lyase"/>
    <property type="match status" value="1"/>
</dbReference>
<gene>
    <name evidence="4" type="ORF">EK403_06530</name>
</gene>
<keyword evidence="2" id="KW-0456">Lyase</keyword>
<evidence type="ECO:0000313" key="4">
    <source>
        <dbReference type="EMBL" id="RXF74458.1"/>
    </source>
</evidence>
<evidence type="ECO:0000313" key="5">
    <source>
        <dbReference type="Proteomes" id="UP000289708"/>
    </source>
</evidence>
<protein>
    <recommendedName>
        <fullName evidence="3">Alginate lyase domain-containing protein</fullName>
    </recommendedName>
</protein>
<reference evidence="4 5" key="1">
    <citation type="submission" date="2018-12" db="EMBL/GenBank/DDBJ databases">
        <title>bacterium Hansschlegelia zhihuaiae S113.</title>
        <authorList>
            <person name="He J."/>
        </authorList>
    </citation>
    <scope>NUCLEOTIDE SEQUENCE [LARGE SCALE GENOMIC DNA]</scope>
    <source>
        <strain evidence="4 5">S 113</strain>
    </source>
</reference>
<accession>A0A4Q0MLA4</accession>